<dbReference type="Proteomes" id="UP000095751">
    <property type="component" value="Unassembled WGS sequence"/>
</dbReference>
<sequence length="253" mass="27943">MVHPNRGVVSHAVNVKQEQEEISLLSAQVTGRGGRRTASLQTKGRMIQLKLKIIYNETQNKDKDVVVVLNQQYPPKSDKNGSFRGHDEEFSSYMAGNKPLELYDEDGDKVDGASFSGVTKGSFLKFEDHMYAVVEVVVDSTPFEKETATATSQEDLATGSLLNADAVAIPGRLYRQTFKGKIFGLQLVEIDGRIVVNKNVTGSSKPAIGDVLFKVNDCSLSLRSNLYSVRRFMRHCLIHSGGAELTFSENPRL</sequence>
<gene>
    <name evidence="1" type="ORF">FRACYDRAFT_245714</name>
</gene>
<dbReference type="AlphaFoldDB" id="A0A1E7EZW2"/>
<evidence type="ECO:0000313" key="1">
    <source>
        <dbReference type="EMBL" id="OEU11354.1"/>
    </source>
</evidence>
<evidence type="ECO:0000313" key="2">
    <source>
        <dbReference type="Proteomes" id="UP000095751"/>
    </source>
</evidence>
<dbReference type="InParanoid" id="A0A1E7EZW2"/>
<organism evidence="1 2">
    <name type="scientific">Fragilariopsis cylindrus CCMP1102</name>
    <dbReference type="NCBI Taxonomy" id="635003"/>
    <lineage>
        <taxon>Eukaryota</taxon>
        <taxon>Sar</taxon>
        <taxon>Stramenopiles</taxon>
        <taxon>Ochrophyta</taxon>
        <taxon>Bacillariophyta</taxon>
        <taxon>Bacillariophyceae</taxon>
        <taxon>Bacillariophycidae</taxon>
        <taxon>Bacillariales</taxon>
        <taxon>Bacillariaceae</taxon>
        <taxon>Fragilariopsis</taxon>
    </lineage>
</organism>
<keyword evidence="2" id="KW-1185">Reference proteome</keyword>
<proteinExistence type="predicted"/>
<protein>
    <submittedName>
        <fullName evidence="1">Uncharacterized protein</fullName>
    </submittedName>
</protein>
<accession>A0A1E7EZW2</accession>
<name>A0A1E7EZW2_9STRA</name>
<reference evidence="1 2" key="1">
    <citation type="submission" date="2016-09" db="EMBL/GenBank/DDBJ databases">
        <title>Extensive genetic diversity and differential bi-allelic expression allows diatom success in the polar Southern Ocean.</title>
        <authorList>
            <consortium name="DOE Joint Genome Institute"/>
            <person name="Mock T."/>
            <person name="Otillar R.P."/>
            <person name="Strauss J."/>
            <person name="Dupont C."/>
            <person name="Frickenhaus S."/>
            <person name="Maumus F."/>
            <person name="Mcmullan M."/>
            <person name="Sanges R."/>
            <person name="Schmutz J."/>
            <person name="Toseland A."/>
            <person name="Valas R."/>
            <person name="Veluchamy A."/>
            <person name="Ward B.J."/>
            <person name="Allen A."/>
            <person name="Barry K."/>
            <person name="Falciatore A."/>
            <person name="Ferrante M."/>
            <person name="Fortunato A.E."/>
            <person name="Gloeckner G."/>
            <person name="Gruber A."/>
            <person name="Hipkin R."/>
            <person name="Janech M."/>
            <person name="Kroth P."/>
            <person name="Leese F."/>
            <person name="Lindquist E."/>
            <person name="Lyon B.R."/>
            <person name="Martin J."/>
            <person name="Mayer C."/>
            <person name="Parker M."/>
            <person name="Quesneville H."/>
            <person name="Raymond J."/>
            <person name="Uhlig C."/>
            <person name="Valentin K.U."/>
            <person name="Worden A.Z."/>
            <person name="Armbrust E.V."/>
            <person name="Bowler C."/>
            <person name="Green B."/>
            <person name="Moulton V."/>
            <person name="Van Oosterhout C."/>
            <person name="Grigoriev I."/>
        </authorList>
    </citation>
    <scope>NUCLEOTIDE SEQUENCE [LARGE SCALE GENOMIC DNA]</scope>
    <source>
        <strain evidence="1 2">CCMP1102</strain>
    </source>
</reference>
<dbReference type="KEGG" id="fcy:FRACYDRAFT_245714"/>
<dbReference type="EMBL" id="KV784368">
    <property type="protein sequence ID" value="OEU11354.1"/>
    <property type="molecule type" value="Genomic_DNA"/>
</dbReference>